<keyword evidence="2" id="KW-1133">Transmembrane helix</keyword>
<feature type="transmembrane region" description="Helical" evidence="2">
    <location>
        <begin position="59"/>
        <end position="77"/>
    </location>
</feature>
<organism evidence="3 4">
    <name type="scientific">Streptomyces massasporeus</name>
    <dbReference type="NCBI Taxonomy" id="67324"/>
    <lineage>
        <taxon>Bacteria</taxon>
        <taxon>Bacillati</taxon>
        <taxon>Actinomycetota</taxon>
        <taxon>Actinomycetes</taxon>
        <taxon>Kitasatosporales</taxon>
        <taxon>Streptomycetaceae</taxon>
        <taxon>Streptomyces</taxon>
    </lineage>
</organism>
<reference evidence="3 4" key="1">
    <citation type="submission" date="2024-10" db="EMBL/GenBank/DDBJ databases">
        <title>The Natural Products Discovery Center: Release of the First 8490 Sequenced Strains for Exploring Actinobacteria Biosynthetic Diversity.</title>
        <authorList>
            <person name="Kalkreuter E."/>
            <person name="Kautsar S.A."/>
            <person name="Yang D."/>
            <person name="Bader C.D."/>
            <person name="Teijaro C.N."/>
            <person name="Fluegel L."/>
            <person name="Davis C.M."/>
            <person name="Simpson J.R."/>
            <person name="Lauterbach L."/>
            <person name="Steele A.D."/>
            <person name="Gui C."/>
            <person name="Meng S."/>
            <person name="Li G."/>
            <person name="Viehrig K."/>
            <person name="Ye F."/>
            <person name="Su P."/>
            <person name="Kiefer A.F."/>
            <person name="Nichols A."/>
            <person name="Cepeda A.J."/>
            <person name="Yan W."/>
            <person name="Fan B."/>
            <person name="Jiang Y."/>
            <person name="Adhikari A."/>
            <person name="Zheng C.-J."/>
            <person name="Schuster L."/>
            <person name="Cowan T.M."/>
            <person name="Smanski M.J."/>
            <person name="Chevrette M.G."/>
            <person name="De Carvalho L.P.S."/>
            <person name="Shen B."/>
        </authorList>
    </citation>
    <scope>NUCLEOTIDE SEQUENCE [LARGE SCALE GENOMIC DNA]</scope>
    <source>
        <strain evidence="3 4">NPDC007066</strain>
    </source>
</reference>
<evidence type="ECO:0000313" key="3">
    <source>
        <dbReference type="EMBL" id="MFE9225389.1"/>
    </source>
</evidence>
<keyword evidence="2" id="KW-0812">Transmembrane</keyword>
<protein>
    <submittedName>
        <fullName evidence="3">Uncharacterized protein</fullName>
    </submittedName>
</protein>
<dbReference type="EMBL" id="JBIAFP010000006">
    <property type="protein sequence ID" value="MFE9225389.1"/>
    <property type="molecule type" value="Genomic_DNA"/>
</dbReference>
<name>A0ABW6LA88_9ACTN</name>
<evidence type="ECO:0000256" key="1">
    <source>
        <dbReference type="SAM" id="MobiDB-lite"/>
    </source>
</evidence>
<evidence type="ECO:0000313" key="4">
    <source>
        <dbReference type="Proteomes" id="UP001601288"/>
    </source>
</evidence>
<proteinExistence type="predicted"/>
<feature type="region of interest" description="Disordered" evidence="1">
    <location>
        <begin position="1"/>
        <end position="34"/>
    </location>
</feature>
<sequence length="79" mass="8472">MNHIEPTTQTPRPTTPSPPATHHEPTPGTDKTRSPVLDGLILFALLGMCAGVYRIAGNTGFSVITGAVSALYGTWRLRR</sequence>
<feature type="compositionally biased region" description="Basic and acidic residues" evidence="1">
    <location>
        <begin position="21"/>
        <end position="33"/>
    </location>
</feature>
<feature type="compositionally biased region" description="Low complexity" evidence="1">
    <location>
        <begin position="1"/>
        <end position="12"/>
    </location>
</feature>
<evidence type="ECO:0000256" key="2">
    <source>
        <dbReference type="SAM" id="Phobius"/>
    </source>
</evidence>
<gene>
    <name evidence="3" type="ORF">ACFYM3_12275</name>
</gene>
<comment type="caution">
    <text evidence="3">The sequence shown here is derived from an EMBL/GenBank/DDBJ whole genome shotgun (WGS) entry which is preliminary data.</text>
</comment>
<accession>A0ABW6LA88</accession>
<dbReference type="Proteomes" id="UP001601288">
    <property type="component" value="Unassembled WGS sequence"/>
</dbReference>
<dbReference type="RefSeq" id="WP_358286605.1">
    <property type="nucleotide sequence ID" value="NZ_JBEYGJ010000027.1"/>
</dbReference>
<keyword evidence="2" id="KW-0472">Membrane</keyword>
<keyword evidence="4" id="KW-1185">Reference proteome</keyword>